<proteinExistence type="predicted"/>
<evidence type="ECO:0000256" key="2">
    <source>
        <dbReference type="SAM" id="SignalP"/>
    </source>
</evidence>
<protein>
    <submittedName>
        <fullName evidence="3">Uncharacterized protein</fullName>
    </submittedName>
</protein>
<name>A0A7J8F0K9_ROUAE</name>
<evidence type="ECO:0000256" key="1">
    <source>
        <dbReference type="SAM" id="MobiDB-lite"/>
    </source>
</evidence>
<reference evidence="3 4" key="1">
    <citation type="journal article" date="2020" name="Nature">
        <title>Six reference-quality genomes reveal evolution of bat adaptations.</title>
        <authorList>
            <person name="Jebb D."/>
            <person name="Huang Z."/>
            <person name="Pippel M."/>
            <person name="Hughes G.M."/>
            <person name="Lavrichenko K."/>
            <person name="Devanna P."/>
            <person name="Winkler S."/>
            <person name="Jermiin L.S."/>
            <person name="Skirmuntt E.C."/>
            <person name="Katzourakis A."/>
            <person name="Burkitt-Gray L."/>
            <person name="Ray D.A."/>
            <person name="Sullivan K.A.M."/>
            <person name="Roscito J.G."/>
            <person name="Kirilenko B.M."/>
            <person name="Davalos L.M."/>
            <person name="Corthals A.P."/>
            <person name="Power M.L."/>
            <person name="Jones G."/>
            <person name="Ransome R.D."/>
            <person name="Dechmann D.K.N."/>
            <person name="Locatelli A.G."/>
            <person name="Puechmaille S.J."/>
            <person name="Fedrigo O."/>
            <person name="Jarvis E.D."/>
            <person name="Hiller M."/>
            <person name="Vernes S.C."/>
            <person name="Myers E.W."/>
            <person name="Teeling E.C."/>
        </authorList>
    </citation>
    <scope>NUCLEOTIDE SEQUENCE [LARGE SCALE GENOMIC DNA]</scope>
    <source>
        <strain evidence="3">MRouAeg1</strain>
        <tissue evidence="3">Muscle</tissue>
    </source>
</reference>
<feature type="compositionally biased region" description="Basic and acidic residues" evidence="1">
    <location>
        <begin position="161"/>
        <end position="172"/>
    </location>
</feature>
<dbReference type="AlphaFoldDB" id="A0A7J8F0K9"/>
<gene>
    <name evidence="3" type="ORF">HJG63_012428</name>
</gene>
<dbReference type="Proteomes" id="UP000593571">
    <property type="component" value="Unassembled WGS sequence"/>
</dbReference>
<feature type="chain" id="PRO_5029873827" evidence="2">
    <location>
        <begin position="48"/>
        <end position="172"/>
    </location>
</feature>
<feature type="signal peptide" evidence="2">
    <location>
        <begin position="1"/>
        <end position="47"/>
    </location>
</feature>
<evidence type="ECO:0000313" key="3">
    <source>
        <dbReference type="EMBL" id="KAF6441288.1"/>
    </source>
</evidence>
<dbReference type="EMBL" id="JACASE010000008">
    <property type="protein sequence ID" value="KAF6441288.1"/>
    <property type="molecule type" value="Genomic_DNA"/>
</dbReference>
<comment type="caution">
    <text evidence="3">The sequence shown here is derived from an EMBL/GenBank/DDBJ whole genome shotgun (WGS) entry which is preliminary data.</text>
</comment>
<accession>A0A7J8F0K9</accession>
<keyword evidence="2" id="KW-0732">Signal</keyword>
<organism evidence="3 4">
    <name type="scientific">Rousettus aegyptiacus</name>
    <name type="common">Egyptian fruit bat</name>
    <name type="synonym">Pteropus aegyptiacus</name>
    <dbReference type="NCBI Taxonomy" id="9407"/>
    <lineage>
        <taxon>Eukaryota</taxon>
        <taxon>Metazoa</taxon>
        <taxon>Chordata</taxon>
        <taxon>Craniata</taxon>
        <taxon>Vertebrata</taxon>
        <taxon>Euteleostomi</taxon>
        <taxon>Mammalia</taxon>
        <taxon>Eutheria</taxon>
        <taxon>Laurasiatheria</taxon>
        <taxon>Chiroptera</taxon>
        <taxon>Yinpterochiroptera</taxon>
        <taxon>Pteropodoidea</taxon>
        <taxon>Pteropodidae</taxon>
        <taxon>Rousettinae</taxon>
        <taxon>Rousettus</taxon>
    </lineage>
</organism>
<feature type="region of interest" description="Disordered" evidence="1">
    <location>
        <begin position="152"/>
        <end position="172"/>
    </location>
</feature>
<evidence type="ECO:0000313" key="4">
    <source>
        <dbReference type="Proteomes" id="UP000593571"/>
    </source>
</evidence>
<keyword evidence="4" id="KW-1185">Reference proteome</keyword>
<sequence length="172" mass="18069">MASQAWNPLGPCPAPTSTSLSGGSPRSGPRFSSCLFLLLLARNFCLCSPWPLGAPGVHLTILATERGRRDVTSGPDQELLWCRVVSYWGRGGGMAATHVWPLLGAQQGEVGGGGIVRGDAALRSGPWTVKTAENSVPARLGHGAALGRACRTEGDMQGPRRRAEEGTNHMTP</sequence>